<evidence type="ECO:0000313" key="2">
    <source>
        <dbReference type="EMBL" id="KAI5075659.1"/>
    </source>
</evidence>
<dbReference type="InterPro" id="IPR050951">
    <property type="entry name" value="Retrovirus_Pol_polyprotein"/>
</dbReference>
<dbReference type="EMBL" id="JABFUD020000009">
    <property type="protein sequence ID" value="KAI5075659.1"/>
    <property type="molecule type" value="Genomic_DNA"/>
</dbReference>
<name>A0A9D4UXE1_ADICA</name>
<accession>A0A9D4UXE1</accession>
<dbReference type="InterPro" id="IPR012337">
    <property type="entry name" value="RNaseH-like_sf"/>
</dbReference>
<protein>
    <recommendedName>
        <fullName evidence="1">Integrase catalytic domain-containing protein</fullName>
    </recommendedName>
</protein>
<dbReference type="PANTHER" id="PTHR37984:SF5">
    <property type="entry name" value="PROTEIN NYNRIN-LIKE"/>
    <property type="match status" value="1"/>
</dbReference>
<feature type="domain" description="Integrase catalytic" evidence="1">
    <location>
        <begin position="79"/>
        <end position="238"/>
    </location>
</feature>
<dbReference type="SUPFAM" id="SSF53098">
    <property type="entry name" value="Ribonuclease H-like"/>
    <property type="match status" value="1"/>
</dbReference>
<dbReference type="InterPro" id="IPR036397">
    <property type="entry name" value="RNaseH_sf"/>
</dbReference>
<dbReference type="OrthoDB" id="1934939at2759"/>
<evidence type="ECO:0000259" key="1">
    <source>
        <dbReference type="PROSITE" id="PS50994"/>
    </source>
</evidence>
<keyword evidence="3" id="KW-1185">Reference proteome</keyword>
<dbReference type="Proteomes" id="UP000886520">
    <property type="component" value="Chromosome 9"/>
</dbReference>
<evidence type="ECO:0000313" key="3">
    <source>
        <dbReference type="Proteomes" id="UP000886520"/>
    </source>
</evidence>
<dbReference type="AlphaFoldDB" id="A0A9D4UXE1"/>
<sequence>MSPVPMWSNYLVTYLSSQTFPEDMSKCCQREIETKERDYALIGKQLYRRGKDQHLRLCANENECDACQRAKMPTRVDSMPLRPMMGARAFAKWGIDFDGPIQPPAYRIQAQYIIVATDYLTKWAKDKAIQKNDARTTTAFLYEYAFMRYGLPIEIVSDWGTHFLNEVIESLLNEFMVIHNKSAPYHPQANGQVEHTNKILSSLLTKVVSSGRTDWELNIHADLWAYRFIQNSSKCYTL</sequence>
<comment type="caution">
    <text evidence="2">The sequence shown here is derived from an EMBL/GenBank/DDBJ whole genome shotgun (WGS) entry which is preliminary data.</text>
</comment>
<dbReference type="PANTHER" id="PTHR37984">
    <property type="entry name" value="PROTEIN CBG26694"/>
    <property type="match status" value="1"/>
</dbReference>
<gene>
    <name evidence="2" type="ORF">GOP47_0009735</name>
</gene>
<reference evidence="2" key="1">
    <citation type="submission" date="2021-01" db="EMBL/GenBank/DDBJ databases">
        <title>Adiantum capillus-veneris genome.</title>
        <authorList>
            <person name="Fang Y."/>
            <person name="Liao Q."/>
        </authorList>
    </citation>
    <scope>NUCLEOTIDE SEQUENCE</scope>
    <source>
        <strain evidence="2">H3</strain>
        <tissue evidence="2">Leaf</tissue>
    </source>
</reference>
<dbReference type="PROSITE" id="PS50994">
    <property type="entry name" value="INTEGRASE"/>
    <property type="match status" value="1"/>
</dbReference>
<dbReference type="GO" id="GO:0003676">
    <property type="term" value="F:nucleic acid binding"/>
    <property type="evidence" value="ECO:0007669"/>
    <property type="project" value="InterPro"/>
</dbReference>
<dbReference type="InterPro" id="IPR001584">
    <property type="entry name" value="Integrase_cat-core"/>
</dbReference>
<dbReference type="GO" id="GO:0015074">
    <property type="term" value="P:DNA integration"/>
    <property type="evidence" value="ECO:0007669"/>
    <property type="project" value="InterPro"/>
</dbReference>
<organism evidence="2 3">
    <name type="scientific">Adiantum capillus-veneris</name>
    <name type="common">Maidenhair fern</name>
    <dbReference type="NCBI Taxonomy" id="13818"/>
    <lineage>
        <taxon>Eukaryota</taxon>
        <taxon>Viridiplantae</taxon>
        <taxon>Streptophyta</taxon>
        <taxon>Embryophyta</taxon>
        <taxon>Tracheophyta</taxon>
        <taxon>Polypodiopsida</taxon>
        <taxon>Polypodiidae</taxon>
        <taxon>Polypodiales</taxon>
        <taxon>Pteridineae</taxon>
        <taxon>Pteridaceae</taxon>
        <taxon>Vittarioideae</taxon>
        <taxon>Adiantum</taxon>
    </lineage>
</organism>
<proteinExistence type="predicted"/>
<dbReference type="Gene3D" id="3.30.420.10">
    <property type="entry name" value="Ribonuclease H-like superfamily/Ribonuclease H"/>
    <property type="match status" value="1"/>
</dbReference>